<keyword evidence="3" id="KW-1185">Reference proteome</keyword>
<dbReference type="Proteomes" id="UP000319342">
    <property type="component" value="Chromosome"/>
</dbReference>
<evidence type="ECO:0000313" key="2">
    <source>
        <dbReference type="EMBL" id="QDU86287.1"/>
    </source>
</evidence>
<name>A0A518D483_9BACT</name>
<evidence type="ECO:0000256" key="1">
    <source>
        <dbReference type="SAM" id="MobiDB-lite"/>
    </source>
</evidence>
<protein>
    <recommendedName>
        <fullName evidence="4">SGNH hydrolase-type esterase domain-containing protein</fullName>
    </recommendedName>
</protein>
<dbReference type="RefSeq" id="WP_145191245.1">
    <property type="nucleotide sequence ID" value="NZ_CP036290.1"/>
</dbReference>
<reference evidence="2 3" key="1">
    <citation type="submission" date="2019-02" db="EMBL/GenBank/DDBJ databases">
        <title>Deep-cultivation of Planctomycetes and their phenomic and genomic characterization uncovers novel biology.</title>
        <authorList>
            <person name="Wiegand S."/>
            <person name="Jogler M."/>
            <person name="Boedeker C."/>
            <person name="Pinto D."/>
            <person name="Vollmers J."/>
            <person name="Rivas-Marin E."/>
            <person name="Kohn T."/>
            <person name="Peeters S.H."/>
            <person name="Heuer A."/>
            <person name="Rast P."/>
            <person name="Oberbeckmann S."/>
            <person name="Bunk B."/>
            <person name="Jeske O."/>
            <person name="Meyerdierks A."/>
            <person name="Storesund J.E."/>
            <person name="Kallscheuer N."/>
            <person name="Luecker S."/>
            <person name="Lage O.M."/>
            <person name="Pohl T."/>
            <person name="Merkel B.J."/>
            <person name="Hornburger P."/>
            <person name="Mueller R.-W."/>
            <person name="Bruemmer F."/>
            <person name="Labrenz M."/>
            <person name="Spormann A.M."/>
            <person name="Op den Camp H."/>
            <person name="Overmann J."/>
            <person name="Amann R."/>
            <person name="Jetten M.S.M."/>
            <person name="Mascher T."/>
            <person name="Medema M.H."/>
            <person name="Devos D.P."/>
            <person name="Kaster A.-K."/>
            <person name="Ovreas L."/>
            <person name="Rohde M."/>
            <person name="Galperin M.Y."/>
            <person name="Jogler C."/>
        </authorList>
    </citation>
    <scope>NUCLEOTIDE SEQUENCE [LARGE SCALE GENOMIC DNA]</scope>
    <source>
        <strain evidence="2 3">Pla163</strain>
    </source>
</reference>
<dbReference type="Gene3D" id="3.40.50.1110">
    <property type="entry name" value="SGNH hydrolase"/>
    <property type="match status" value="1"/>
</dbReference>
<dbReference type="EMBL" id="CP036290">
    <property type="protein sequence ID" value="QDU86287.1"/>
    <property type="molecule type" value="Genomic_DNA"/>
</dbReference>
<evidence type="ECO:0008006" key="4">
    <source>
        <dbReference type="Google" id="ProtNLM"/>
    </source>
</evidence>
<dbReference type="InterPro" id="IPR036514">
    <property type="entry name" value="SGNH_hydro_sf"/>
</dbReference>
<accession>A0A518D483</accession>
<dbReference type="SUPFAM" id="SSF52266">
    <property type="entry name" value="SGNH hydrolase"/>
    <property type="match status" value="1"/>
</dbReference>
<organism evidence="2 3">
    <name type="scientific">Rohdeia mirabilis</name>
    <dbReference type="NCBI Taxonomy" id="2528008"/>
    <lineage>
        <taxon>Bacteria</taxon>
        <taxon>Pseudomonadati</taxon>
        <taxon>Planctomycetota</taxon>
        <taxon>Planctomycetia</taxon>
        <taxon>Planctomycetia incertae sedis</taxon>
        <taxon>Rohdeia</taxon>
    </lineage>
</organism>
<gene>
    <name evidence="2" type="ORF">Pla163_34380</name>
</gene>
<feature type="region of interest" description="Disordered" evidence="1">
    <location>
        <begin position="165"/>
        <end position="201"/>
    </location>
</feature>
<proteinExistence type="predicted"/>
<dbReference type="OrthoDB" id="9803968at2"/>
<sequence length="371" mass="40136">MRLKHFTLLLWIALFLVVGEVALEYRAKSRGFGTLLLSGRGLSGANNTAVTAEHGFGPTEDYPFRSRVVPVAKPAGTTRIWIASASYAEDRRWAASEIFPVLLEDELRARGHDVQVLNASSNAYSLATAAKVLHEEGPRWQPDLVLAYHFSNDLDELAPRLLAVGGGGAPNATESRGEGPDGPDAAANTDADEGTPRTEQERWITSRVVEATTAYAQAKNQFKARIVALRILTDRLPPALLDALEERVEAVHGEARALGADFVPVRFAVSDPTSSSGPMPIAYRNNLFRYNSYLSEQAWRTGVDDYNALLVELAARDGLDLVGLDAALSGNGAYFRDFCHLTREGHAAAAKALADQLEPLLAARANEEGGE</sequence>
<evidence type="ECO:0000313" key="3">
    <source>
        <dbReference type="Proteomes" id="UP000319342"/>
    </source>
</evidence>
<dbReference type="GO" id="GO:0016788">
    <property type="term" value="F:hydrolase activity, acting on ester bonds"/>
    <property type="evidence" value="ECO:0007669"/>
    <property type="project" value="UniProtKB-ARBA"/>
</dbReference>
<dbReference type="AlphaFoldDB" id="A0A518D483"/>